<dbReference type="NCBIfam" id="TIGR00528">
    <property type="entry name" value="gcvT"/>
    <property type="match status" value="1"/>
</dbReference>
<dbReference type="KEGG" id="ccos:Pan44_47030"/>
<dbReference type="PIRSF" id="PIRSF006487">
    <property type="entry name" value="GcvT"/>
    <property type="match status" value="1"/>
</dbReference>
<evidence type="ECO:0000256" key="2">
    <source>
        <dbReference type="ARBA" id="ARBA00012616"/>
    </source>
</evidence>
<evidence type="ECO:0000256" key="5">
    <source>
        <dbReference type="ARBA" id="ARBA00031395"/>
    </source>
</evidence>
<evidence type="ECO:0000313" key="12">
    <source>
        <dbReference type="Proteomes" id="UP000315700"/>
    </source>
</evidence>
<dbReference type="SUPFAM" id="SSF103025">
    <property type="entry name" value="Folate-binding domain"/>
    <property type="match status" value="1"/>
</dbReference>
<dbReference type="AlphaFoldDB" id="A0A517SKJ8"/>
<evidence type="ECO:0000256" key="8">
    <source>
        <dbReference type="PIRSR" id="PIRSR006487-1"/>
    </source>
</evidence>
<dbReference type="Pfam" id="PF08669">
    <property type="entry name" value="GCV_T_C"/>
    <property type="match status" value="1"/>
</dbReference>
<evidence type="ECO:0000259" key="9">
    <source>
        <dbReference type="Pfam" id="PF01571"/>
    </source>
</evidence>
<evidence type="ECO:0000313" key="11">
    <source>
        <dbReference type="EMBL" id="QDT56646.1"/>
    </source>
</evidence>
<dbReference type="InterPro" id="IPR029043">
    <property type="entry name" value="GcvT/YgfZ_C"/>
</dbReference>
<dbReference type="EC" id="2.1.2.10" evidence="2 7"/>
<evidence type="ECO:0000256" key="4">
    <source>
        <dbReference type="ARBA" id="ARBA00022679"/>
    </source>
</evidence>
<evidence type="ECO:0000256" key="7">
    <source>
        <dbReference type="HAMAP-Rule" id="MF_00259"/>
    </source>
</evidence>
<dbReference type="Gene3D" id="4.10.1250.10">
    <property type="entry name" value="Aminomethyltransferase fragment"/>
    <property type="match status" value="1"/>
</dbReference>
<dbReference type="PANTHER" id="PTHR43757">
    <property type="entry name" value="AMINOMETHYLTRANSFERASE"/>
    <property type="match status" value="1"/>
</dbReference>
<gene>
    <name evidence="7 11" type="primary">gcvT</name>
    <name evidence="11" type="ORF">Pan44_47030</name>
</gene>
<dbReference type="Gene3D" id="3.30.70.1400">
    <property type="entry name" value="Aminomethyltransferase beta-barrel domains"/>
    <property type="match status" value="1"/>
</dbReference>
<evidence type="ECO:0000256" key="1">
    <source>
        <dbReference type="ARBA" id="ARBA00008609"/>
    </source>
</evidence>
<dbReference type="Proteomes" id="UP000315700">
    <property type="component" value="Chromosome"/>
</dbReference>
<comment type="function">
    <text evidence="7">The glycine cleavage system catalyzes the degradation of glycine.</text>
</comment>
<dbReference type="InterPro" id="IPR006223">
    <property type="entry name" value="GcvT"/>
</dbReference>
<dbReference type="SUPFAM" id="SSF101790">
    <property type="entry name" value="Aminomethyltransferase beta-barrel domain"/>
    <property type="match status" value="1"/>
</dbReference>
<dbReference type="EMBL" id="CP036271">
    <property type="protein sequence ID" value="QDT56646.1"/>
    <property type="molecule type" value="Genomic_DNA"/>
</dbReference>
<dbReference type="GO" id="GO:0004047">
    <property type="term" value="F:aminomethyltransferase activity"/>
    <property type="evidence" value="ECO:0007669"/>
    <property type="project" value="UniProtKB-UniRule"/>
</dbReference>
<dbReference type="NCBIfam" id="NF001567">
    <property type="entry name" value="PRK00389.1"/>
    <property type="match status" value="1"/>
</dbReference>
<proteinExistence type="inferred from homology"/>
<comment type="subunit">
    <text evidence="7">The glycine cleavage system is composed of four proteins: P, T, L and H.</text>
</comment>
<feature type="binding site" evidence="8">
    <location>
        <position position="200"/>
    </location>
    <ligand>
        <name>substrate</name>
    </ligand>
</feature>
<dbReference type="Gene3D" id="3.30.1360.120">
    <property type="entry name" value="Probable tRNA modification gtpase trme, domain 1"/>
    <property type="match status" value="1"/>
</dbReference>
<dbReference type="FunFam" id="2.40.30.110:FF:000003">
    <property type="entry name" value="Aminomethyltransferase"/>
    <property type="match status" value="1"/>
</dbReference>
<keyword evidence="4 7" id="KW-0808">Transferase</keyword>
<dbReference type="GO" id="GO:0005960">
    <property type="term" value="C:glycine cleavage complex"/>
    <property type="evidence" value="ECO:0007669"/>
    <property type="project" value="InterPro"/>
</dbReference>
<dbReference type="HAMAP" id="MF_00259">
    <property type="entry name" value="GcvT"/>
    <property type="match status" value="1"/>
</dbReference>
<dbReference type="InterPro" id="IPR028896">
    <property type="entry name" value="GcvT/YgfZ/DmdA"/>
</dbReference>
<protein>
    <recommendedName>
        <fullName evidence="2 7">Aminomethyltransferase</fullName>
        <ecNumber evidence="2 7">2.1.2.10</ecNumber>
    </recommendedName>
    <alternativeName>
        <fullName evidence="5 7">Glycine cleavage system T protein</fullName>
    </alternativeName>
</protein>
<evidence type="ECO:0000256" key="6">
    <source>
        <dbReference type="ARBA" id="ARBA00047665"/>
    </source>
</evidence>
<dbReference type="InterPro" id="IPR022903">
    <property type="entry name" value="GcvT_bac"/>
</dbReference>
<dbReference type="InterPro" id="IPR006222">
    <property type="entry name" value="GCVT_N"/>
</dbReference>
<dbReference type="GO" id="GO:0019464">
    <property type="term" value="P:glycine decarboxylation via glycine cleavage system"/>
    <property type="evidence" value="ECO:0007669"/>
    <property type="project" value="UniProtKB-UniRule"/>
</dbReference>
<dbReference type="InterPro" id="IPR027266">
    <property type="entry name" value="TrmE/GcvT-like"/>
</dbReference>
<name>A0A517SKJ8_9PLAN</name>
<dbReference type="FunCoup" id="A0A517SKJ8">
    <property type="interactions" value="540"/>
</dbReference>
<dbReference type="FunFam" id="3.30.70.1400:FF:000001">
    <property type="entry name" value="Aminomethyltransferase"/>
    <property type="match status" value="1"/>
</dbReference>
<dbReference type="InParanoid" id="A0A517SKJ8"/>
<evidence type="ECO:0000259" key="10">
    <source>
        <dbReference type="Pfam" id="PF08669"/>
    </source>
</evidence>
<feature type="domain" description="GCVT N-terminal" evidence="9">
    <location>
        <begin position="6"/>
        <end position="267"/>
    </location>
</feature>
<evidence type="ECO:0000256" key="3">
    <source>
        <dbReference type="ARBA" id="ARBA00022576"/>
    </source>
</evidence>
<dbReference type="RefSeq" id="WP_145034095.1">
    <property type="nucleotide sequence ID" value="NZ_CP036271.1"/>
</dbReference>
<accession>A0A517SKJ8</accession>
<comment type="similarity">
    <text evidence="1 7">Belongs to the GcvT family.</text>
</comment>
<feature type="domain" description="Aminomethyltransferase C-terminal" evidence="10">
    <location>
        <begin position="285"/>
        <end position="363"/>
    </location>
</feature>
<dbReference type="OrthoDB" id="9774591at2"/>
<dbReference type="InterPro" id="IPR013977">
    <property type="entry name" value="GcvT_C"/>
</dbReference>
<dbReference type="GO" id="GO:0008483">
    <property type="term" value="F:transaminase activity"/>
    <property type="evidence" value="ECO:0007669"/>
    <property type="project" value="UniProtKB-KW"/>
</dbReference>
<reference evidence="11 12" key="1">
    <citation type="submission" date="2019-02" db="EMBL/GenBank/DDBJ databases">
        <title>Deep-cultivation of Planctomycetes and their phenomic and genomic characterization uncovers novel biology.</title>
        <authorList>
            <person name="Wiegand S."/>
            <person name="Jogler M."/>
            <person name="Boedeker C."/>
            <person name="Pinto D."/>
            <person name="Vollmers J."/>
            <person name="Rivas-Marin E."/>
            <person name="Kohn T."/>
            <person name="Peeters S.H."/>
            <person name="Heuer A."/>
            <person name="Rast P."/>
            <person name="Oberbeckmann S."/>
            <person name="Bunk B."/>
            <person name="Jeske O."/>
            <person name="Meyerdierks A."/>
            <person name="Storesund J.E."/>
            <person name="Kallscheuer N."/>
            <person name="Luecker S."/>
            <person name="Lage O.M."/>
            <person name="Pohl T."/>
            <person name="Merkel B.J."/>
            <person name="Hornburger P."/>
            <person name="Mueller R.-W."/>
            <person name="Bruemmer F."/>
            <person name="Labrenz M."/>
            <person name="Spormann A.M."/>
            <person name="Op den Camp H."/>
            <person name="Overmann J."/>
            <person name="Amann R."/>
            <person name="Jetten M.S.M."/>
            <person name="Mascher T."/>
            <person name="Medema M.H."/>
            <person name="Devos D.P."/>
            <person name="Kaster A.-K."/>
            <person name="Ovreas L."/>
            <person name="Rohde M."/>
            <person name="Galperin M.Y."/>
            <person name="Jogler C."/>
        </authorList>
    </citation>
    <scope>NUCLEOTIDE SEQUENCE [LARGE SCALE GENOMIC DNA]</scope>
    <source>
        <strain evidence="11 12">Pan44</strain>
    </source>
</reference>
<keyword evidence="12" id="KW-1185">Reference proteome</keyword>
<dbReference type="PANTHER" id="PTHR43757:SF2">
    <property type="entry name" value="AMINOMETHYLTRANSFERASE, MITOCHONDRIAL"/>
    <property type="match status" value="1"/>
</dbReference>
<dbReference type="Pfam" id="PF01571">
    <property type="entry name" value="GCV_T"/>
    <property type="match status" value="1"/>
</dbReference>
<dbReference type="Gene3D" id="2.40.30.110">
    <property type="entry name" value="Aminomethyltransferase beta-barrel domains"/>
    <property type="match status" value="1"/>
</dbReference>
<keyword evidence="3 7" id="KW-0032">Aminotransferase</keyword>
<dbReference type="GO" id="GO:0005829">
    <property type="term" value="C:cytosol"/>
    <property type="evidence" value="ECO:0007669"/>
    <property type="project" value="TreeGrafter"/>
</dbReference>
<organism evidence="11 12">
    <name type="scientific">Caulifigura coniformis</name>
    <dbReference type="NCBI Taxonomy" id="2527983"/>
    <lineage>
        <taxon>Bacteria</taxon>
        <taxon>Pseudomonadati</taxon>
        <taxon>Planctomycetota</taxon>
        <taxon>Planctomycetia</taxon>
        <taxon>Planctomycetales</taxon>
        <taxon>Planctomycetaceae</taxon>
        <taxon>Caulifigura</taxon>
    </lineage>
</organism>
<comment type="catalytic activity">
    <reaction evidence="6 7">
        <text>N(6)-[(R)-S(8)-aminomethyldihydrolipoyl]-L-lysyl-[protein] + (6S)-5,6,7,8-tetrahydrofolate = N(6)-[(R)-dihydrolipoyl]-L-lysyl-[protein] + (6R)-5,10-methylene-5,6,7,8-tetrahydrofolate + NH4(+)</text>
        <dbReference type="Rhea" id="RHEA:16945"/>
        <dbReference type="Rhea" id="RHEA-COMP:10475"/>
        <dbReference type="Rhea" id="RHEA-COMP:10492"/>
        <dbReference type="ChEBI" id="CHEBI:15636"/>
        <dbReference type="ChEBI" id="CHEBI:28938"/>
        <dbReference type="ChEBI" id="CHEBI:57453"/>
        <dbReference type="ChEBI" id="CHEBI:83100"/>
        <dbReference type="ChEBI" id="CHEBI:83143"/>
        <dbReference type="EC" id="2.1.2.10"/>
    </reaction>
</comment>
<sequence>MERTVLHDWHQAHNGRMVDFAGWSMPVQYSSIVEEHTAVRERVGLFDISHMGRLEFQGPDAVRFLDHLLTNEVSTLQPGQVRYSLVCREDGGILDDVLVYRVEQSLAGDPTHLLVVNASNRLKILQWIESQKAGFDVAVIDRTGPWAMIALQGPKACELMASYGTPDPAPHKYYTCWKGQTPHGPAIVSRTGYTGEDGVELMLPVETAQAVWNDLMSRGQPLGILPCGLGCRDTLRLEAAMPLYGHELSEQIDPLTAGLQFAVKLTKPFIGQQRLAEIAASPLDRTRVGLALEGRRIAREHTPVKVGSDVVGEVTSGTFSPTLQKTIAMACVSKAHSAIGTPLEVDLRGKLERATVVPLPFYKRPRAAR</sequence>